<evidence type="ECO:0000313" key="2">
    <source>
        <dbReference type="EMBL" id="SIO62517.1"/>
    </source>
</evidence>
<gene>
    <name evidence="2" type="ORF">SAMN05444165_5561</name>
</gene>
<evidence type="ECO:0000313" key="3">
    <source>
        <dbReference type="Proteomes" id="UP000185151"/>
    </source>
</evidence>
<dbReference type="Proteomes" id="UP000185151">
    <property type="component" value="Unassembled WGS sequence"/>
</dbReference>
<accession>A0A1N6L1H3</accession>
<dbReference type="AlphaFoldDB" id="A0A1N6L1H3"/>
<evidence type="ECO:0000256" key="1">
    <source>
        <dbReference type="SAM" id="MobiDB-lite"/>
    </source>
</evidence>
<proteinExistence type="predicted"/>
<organism evidence="2 3">
    <name type="scientific">Paraburkholderia phenazinium</name>
    <dbReference type="NCBI Taxonomy" id="60549"/>
    <lineage>
        <taxon>Bacteria</taxon>
        <taxon>Pseudomonadati</taxon>
        <taxon>Pseudomonadota</taxon>
        <taxon>Betaproteobacteria</taxon>
        <taxon>Burkholderiales</taxon>
        <taxon>Burkholderiaceae</taxon>
        <taxon>Paraburkholderia</taxon>
    </lineage>
</organism>
<dbReference type="OrthoDB" id="8759476at2"/>
<sequence length="454" mass="49373">MTNSSGAPIGTVTADANQPTQDAHCLTRKVTFVFYCAPRDDNNLNPMYTAVYGHDATHLGVTDSASYLNGLPFVVVDADARKVIYPYVSTHGQTAKFLAPVTSSGLHDGLRNVHTLPPINIPNDVTRIALHIANDAFELHRSFQLFPWTVPDVAHIKVHIYEIRADLQDKFSTENSLGSTPAENEIVAKPGATNEYFGYLNGDLWLKLSHEFTNDEITRLCPPETLSRPTLGSSAPSGSAPPQSATAGGTIPQGADQNGVTPQNVAQSVAAPQSVAIDWATTLQPIYSAGVDSRSMDAFSVQISQLGITLKFAARAVANAINTSANTTVQQALQRTSPRAFAAILKAAWRLNINTVDLSSSWRPMLGSRLHKMGVGLDVTEIVDSAESLDFKIHNHSHAERKAPFPTSAGGQKLARLYQELRGDNEVDAPYVYTPWLNWVEPHDTHMHITVKYE</sequence>
<dbReference type="EMBL" id="FSRU01000002">
    <property type="protein sequence ID" value="SIO62517.1"/>
    <property type="molecule type" value="Genomic_DNA"/>
</dbReference>
<dbReference type="RefSeq" id="WP_143788474.1">
    <property type="nucleotide sequence ID" value="NZ_FSRU01000002.1"/>
</dbReference>
<feature type="region of interest" description="Disordered" evidence="1">
    <location>
        <begin position="221"/>
        <end position="260"/>
    </location>
</feature>
<feature type="compositionally biased region" description="Low complexity" evidence="1">
    <location>
        <begin position="229"/>
        <end position="249"/>
    </location>
</feature>
<keyword evidence="3" id="KW-1185">Reference proteome</keyword>
<protein>
    <submittedName>
        <fullName evidence="2">Uncharacterized protein</fullName>
    </submittedName>
</protein>
<name>A0A1N6L1H3_9BURK</name>
<reference evidence="2 3" key="1">
    <citation type="submission" date="2016-11" db="EMBL/GenBank/DDBJ databases">
        <authorList>
            <person name="Jaros S."/>
            <person name="Januszkiewicz K."/>
            <person name="Wedrychowicz H."/>
        </authorList>
    </citation>
    <scope>NUCLEOTIDE SEQUENCE [LARGE SCALE GENOMIC DNA]</scope>
    <source>
        <strain evidence="2 3">GAS95</strain>
    </source>
</reference>